<evidence type="ECO:0000256" key="4">
    <source>
        <dbReference type="ARBA" id="ARBA00022741"/>
    </source>
</evidence>
<feature type="compositionally biased region" description="Basic and acidic residues" evidence="10">
    <location>
        <begin position="33"/>
        <end position="56"/>
    </location>
</feature>
<evidence type="ECO:0000256" key="6">
    <source>
        <dbReference type="ARBA" id="ARBA00022917"/>
    </source>
</evidence>
<proteinExistence type="inferred from homology"/>
<accession>A0ABX8I0I9</accession>
<dbReference type="EC" id="6.1.1.3" evidence="2"/>
<evidence type="ECO:0000313" key="12">
    <source>
        <dbReference type="EMBL" id="QWU86676.1"/>
    </source>
</evidence>
<dbReference type="InterPro" id="IPR047246">
    <property type="entry name" value="ThrRS_anticodon"/>
</dbReference>
<keyword evidence="5" id="KW-0067">ATP-binding</keyword>
<keyword evidence="13" id="KW-1185">Reference proteome</keyword>
<dbReference type="Gene3D" id="3.30.930.10">
    <property type="entry name" value="Bira Bifunctional Protein, Domain 2"/>
    <property type="match status" value="1"/>
</dbReference>
<name>A0ABX8I0I9_9ASCO</name>
<dbReference type="PROSITE" id="PS50862">
    <property type="entry name" value="AA_TRNA_LIGASE_II"/>
    <property type="match status" value="1"/>
</dbReference>
<dbReference type="InterPro" id="IPR045864">
    <property type="entry name" value="aa-tRNA-synth_II/BPL/LPL"/>
</dbReference>
<evidence type="ECO:0000256" key="2">
    <source>
        <dbReference type="ARBA" id="ARBA00013163"/>
    </source>
</evidence>
<evidence type="ECO:0000256" key="1">
    <source>
        <dbReference type="ARBA" id="ARBA00008226"/>
    </source>
</evidence>
<evidence type="ECO:0000256" key="8">
    <source>
        <dbReference type="ARBA" id="ARBA00031900"/>
    </source>
</evidence>
<sequence>MPPKRQLVKLKVSPEFLKTLPVFATPKAKRVKKIAEDKKNEKNDKTSSPGPHDDNSKVNSGMKELSTAGLTVHSVNANFALDKSGRPAKKWVRGSRQFKTFSGFKVKLKTWRHKSEREKHDPPKEETPQDSLPKQEEPASSTQANHAISNKQLLYTTDRLTPGSIFFLPHGTRIFNKLVGFMKNQQTKYGFQEVISPLIYKNELWKQSGHWDNYKEDMFKVVGNDLSKEEGDACEHEDQHEYGLKPMNCPGHCIIFSKFDKSYSELPVRYSDFSSLHRNEASGALSGLTRVRRFHQDDGHIFCALHQINEEITNTINLIKDTYSVFGIDSTKDVEFYLSTRPEKFMGEIGAWDEAESQLREVLDATAGKDGWNIREGDGAFYGPKIDILLTDAFGKKHQVGTIQLDFQLPSRFELQYTAQSGSKVQPIMIHRAVFGSLERFFAILLDHYQGAWPFWLNPRQAVIVPVSEKHVEAAKTLQKQISGDIAYSDSVAPITGFNFYVDIDSRDESVGNRIRDAVQKKYSYILMLGDRDIEQGTVAVRTRENRKVKNMTPKEIGDLFVSLERSFQ</sequence>
<feature type="compositionally biased region" description="Basic and acidic residues" evidence="10">
    <location>
        <begin position="113"/>
        <end position="137"/>
    </location>
</feature>
<dbReference type="EMBL" id="CP076661">
    <property type="protein sequence ID" value="QWU86676.1"/>
    <property type="molecule type" value="Genomic_DNA"/>
</dbReference>
<dbReference type="InterPro" id="IPR006195">
    <property type="entry name" value="aa-tRNA-synth_II"/>
</dbReference>
<dbReference type="SUPFAM" id="SSF55681">
    <property type="entry name" value="Class II aaRS and biotin synthetases"/>
    <property type="match status" value="1"/>
</dbReference>
<dbReference type="Pfam" id="PF00587">
    <property type="entry name" value="tRNA-synt_2b"/>
    <property type="match status" value="1"/>
</dbReference>
<comment type="similarity">
    <text evidence="1">Belongs to the class-II aminoacyl-tRNA synthetase family.</text>
</comment>
<dbReference type="InterPro" id="IPR036621">
    <property type="entry name" value="Anticodon-bd_dom_sf"/>
</dbReference>
<dbReference type="InterPro" id="IPR033728">
    <property type="entry name" value="ThrRS_core"/>
</dbReference>
<dbReference type="Proteomes" id="UP000825434">
    <property type="component" value="Chromosome 1"/>
</dbReference>
<dbReference type="Pfam" id="PF03129">
    <property type="entry name" value="HGTP_anticodon"/>
    <property type="match status" value="1"/>
</dbReference>
<dbReference type="NCBIfam" id="TIGR00418">
    <property type="entry name" value="thrS"/>
    <property type="match status" value="1"/>
</dbReference>
<feature type="region of interest" description="Disordered" evidence="10">
    <location>
        <begin position="112"/>
        <end position="148"/>
    </location>
</feature>
<keyword evidence="7" id="KW-0030">Aminoacyl-tRNA synthetase</keyword>
<dbReference type="CDD" id="cd00860">
    <property type="entry name" value="ThrRS_anticodon"/>
    <property type="match status" value="1"/>
</dbReference>
<evidence type="ECO:0000256" key="7">
    <source>
        <dbReference type="ARBA" id="ARBA00023146"/>
    </source>
</evidence>
<dbReference type="InterPro" id="IPR002320">
    <property type="entry name" value="Thr-tRNA-ligase_IIa"/>
</dbReference>
<evidence type="ECO:0000256" key="5">
    <source>
        <dbReference type="ARBA" id="ARBA00022840"/>
    </source>
</evidence>
<dbReference type="CDD" id="cd00771">
    <property type="entry name" value="ThrRS_core"/>
    <property type="match status" value="1"/>
</dbReference>
<dbReference type="PANTHER" id="PTHR11451:SF50">
    <property type="entry name" value="THREONINE--TRNA LIGASE, MITOCHONDRIAL"/>
    <property type="match status" value="1"/>
</dbReference>
<organism evidence="12 13">
    <name type="scientific">Candidozyma haemuli</name>
    <dbReference type="NCBI Taxonomy" id="45357"/>
    <lineage>
        <taxon>Eukaryota</taxon>
        <taxon>Fungi</taxon>
        <taxon>Dikarya</taxon>
        <taxon>Ascomycota</taxon>
        <taxon>Saccharomycotina</taxon>
        <taxon>Pichiomycetes</taxon>
        <taxon>Metschnikowiaceae</taxon>
        <taxon>Candidozyma</taxon>
    </lineage>
</organism>
<evidence type="ECO:0000313" key="13">
    <source>
        <dbReference type="Proteomes" id="UP000825434"/>
    </source>
</evidence>
<dbReference type="Gene3D" id="3.40.50.800">
    <property type="entry name" value="Anticodon-binding domain"/>
    <property type="match status" value="1"/>
</dbReference>
<comment type="catalytic activity">
    <reaction evidence="9">
        <text>tRNA(Thr) + L-threonine + ATP = L-threonyl-tRNA(Thr) + AMP + diphosphate + H(+)</text>
        <dbReference type="Rhea" id="RHEA:24624"/>
        <dbReference type="Rhea" id="RHEA-COMP:9670"/>
        <dbReference type="Rhea" id="RHEA-COMP:9704"/>
        <dbReference type="ChEBI" id="CHEBI:15378"/>
        <dbReference type="ChEBI" id="CHEBI:30616"/>
        <dbReference type="ChEBI" id="CHEBI:33019"/>
        <dbReference type="ChEBI" id="CHEBI:57926"/>
        <dbReference type="ChEBI" id="CHEBI:78442"/>
        <dbReference type="ChEBI" id="CHEBI:78534"/>
        <dbReference type="ChEBI" id="CHEBI:456215"/>
        <dbReference type="EC" id="6.1.1.3"/>
    </reaction>
</comment>
<feature type="domain" description="Aminoacyl-transfer RNA synthetases class-II family profile" evidence="11">
    <location>
        <begin position="157"/>
        <end position="454"/>
    </location>
</feature>
<dbReference type="InterPro" id="IPR004154">
    <property type="entry name" value="Anticodon-bd"/>
</dbReference>
<evidence type="ECO:0000256" key="3">
    <source>
        <dbReference type="ARBA" id="ARBA00022598"/>
    </source>
</evidence>
<feature type="compositionally biased region" description="Polar residues" evidence="10">
    <location>
        <begin position="138"/>
        <end position="148"/>
    </location>
</feature>
<keyword evidence="6" id="KW-0648">Protein biosynthesis</keyword>
<keyword evidence="3" id="KW-0436">Ligase</keyword>
<dbReference type="PANTHER" id="PTHR11451">
    <property type="entry name" value="THREONINE-TRNA LIGASE"/>
    <property type="match status" value="1"/>
</dbReference>
<evidence type="ECO:0000256" key="10">
    <source>
        <dbReference type="SAM" id="MobiDB-lite"/>
    </source>
</evidence>
<dbReference type="InterPro" id="IPR013175">
    <property type="entry name" value="INO80_su_Ies4"/>
</dbReference>
<reference evidence="12 13" key="1">
    <citation type="submission" date="2021-06" db="EMBL/GenBank/DDBJ databases">
        <title>Candida outbreak in Lebanon.</title>
        <authorList>
            <person name="Finianos M."/>
        </authorList>
    </citation>
    <scope>NUCLEOTIDE SEQUENCE [LARGE SCALE GENOMIC DNA]</scope>
    <source>
        <strain evidence="12">CA3LBN</strain>
    </source>
</reference>
<dbReference type="SUPFAM" id="SSF52954">
    <property type="entry name" value="Class II aaRS ABD-related"/>
    <property type="match status" value="1"/>
</dbReference>
<keyword evidence="4" id="KW-0547">Nucleotide-binding</keyword>
<feature type="region of interest" description="Disordered" evidence="10">
    <location>
        <begin position="27"/>
        <end position="65"/>
    </location>
</feature>
<dbReference type="InterPro" id="IPR002314">
    <property type="entry name" value="aa-tRNA-synt_IIb"/>
</dbReference>
<evidence type="ECO:0000256" key="9">
    <source>
        <dbReference type="ARBA" id="ARBA00049515"/>
    </source>
</evidence>
<evidence type="ECO:0000259" key="11">
    <source>
        <dbReference type="PROSITE" id="PS50862"/>
    </source>
</evidence>
<dbReference type="Pfam" id="PF08193">
    <property type="entry name" value="INO80_Ies4"/>
    <property type="match status" value="1"/>
</dbReference>
<protein>
    <recommendedName>
        <fullName evidence="2">threonine--tRNA ligase</fullName>
        <ecNumber evidence="2">6.1.1.3</ecNumber>
    </recommendedName>
    <alternativeName>
        <fullName evidence="8">Threonyl-tRNA synthetase</fullName>
    </alternativeName>
</protein>
<dbReference type="PRINTS" id="PR01047">
    <property type="entry name" value="TRNASYNTHTHR"/>
</dbReference>
<gene>
    <name evidence="12" type="ORF">CA3LBN_000894</name>
</gene>